<organism evidence="2 3">
    <name type="scientific">Melipona quadrifasciata</name>
    <dbReference type="NCBI Taxonomy" id="166423"/>
    <lineage>
        <taxon>Eukaryota</taxon>
        <taxon>Metazoa</taxon>
        <taxon>Ecdysozoa</taxon>
        <taxon>Arthropoda</taxon>
        <taxon>Hexapoda</taxon>
        <taxon>Insecta</taxon>
        <taxon>Pterygota</taxon>
        <taxon>Neoptera</taxon>
        <taxon>Endopterygota</taxon>
        <taxon>Hymenoptera</taxon>
        <taxon>Apocrita</taxon>
        <taxon>Aculeata</taxon>
        <taxon>Apoidea</taxon>
        <taxon>Anthophila</taxon>
        <taxon>Apidae</taxon>
        <taxon>Melipona</taxon>
    </lineage>
</organism>
<dbReference type="Proteomes" id="UP000053105">
    <property type="component" value="Unassembled WGS sequence"/>
</dbReference>
<name>A0A0N0BJ20_9HYME</name>
<evidence type="ECO:0000256" key="1">
    <source>
        <dbReference type="SAM" id="Phobius"/>
    </source>
</evidence>
<keyword evidence="1" id="KW-0472">Membrane</keyword>
<keyword evidence="1" id="KW-0812">Transmembrane</keyword>
<feature type="transmembrane region" description="Helical" evidence="1">
    <location>
        <begin position="52"/>
        <end position="69"/>
    </location>
</feature>
<accession>A0A0N0BJ20</accession>
<gene>
    <name evidence="2" type="ORF">WN51_07779</name>
</gene>
<evidence type="ECO:0000313" key="2">
    <source>
        <dbReference type="EMBL" id="KOX78372.1"/>
    </source>
</evidence>
<protein>
    <submittedName>
        <fullName evidence="2">Uncharacterized protein</fullName>
    </submittedName>
</protein>
<keyword evidence="1" id="KW-1133">Transmembrane helix</keyword>
<sequence length="71" mass="8412">MFAWQKSRLRFLVRTVASGPLSETNLALCATRNHDHQWHIAMASREIVVYRFLRELAFVITVFFSILQFRN</sequence>
<keyword evidence="3" id="KW-1185">Reference proteome</keyword>
<proteinExistence type="predicted"/>
<dbReference type="EMBL" id="KQ435724">
    <property type="protein sequence ID" value="KOX78372.1"/>
    <property type="molecule type" value="Genomic_DNA"/>
</dbReference>
<evidence type="ECO:0000313" key="3">
    <source>
        <dbReference type="Proteomes" id="UP000053105"/>
    </source>
</evidence>
<dbReference type="AlphaFoldDB" id="A0A0N0BJ20"/>
<reference evidence="2 3" key="1">
    <citation type="submission" date="2015-07" db="EMBL/GenBank/DDBJ databases">
        <title>The genome of Melipona quadrifasciata.</title>
        <authorList>
            <person name="Pan H."/>
            <person name="Kapheim K."/>
        </authorList>
    </citation>
    <scope>NUCLEOTIDE SEQUENCE [LARGE SCALE GENOMIC DNA]</scope>
    <source>
        <strain evidence="2">0111107301</strain>
        <tissue evidence="2">Whole body</tissue>
    </source>
</reference>